<dbReference type="InterPro" id="IPR036116">
    <property type="entry name" value="FN3_sf"/>
</dbReference>
<keyword evidence="1" id="KW-0677">Repeat</keyword>
<dbReference type="SUPFAM" id="SSF49265">
    <property type="entry name" value="Fibronectin type III"/>
    <property type="match status" value="2"/>
</dbReference>
<dbReference type="InterPro" id="IPR003961">
    <property type="entry name" value="FN3_dom"/>
</dbReference>
<evidence type="ECO:0000256" key="1">
    <source>
        <dbReference type="ARBA" id="ARBA00022737"/>
    </source>
</evidence>
<accession>A0A6J7BLK7</accession>
<dbReference type="PANTHER" id="PTHR13817">
    <property type="entry name" value="TITIN"/>
    <property type="match status" value="1"/>
</dbReference>
<dbReference type="PANTHER" id="PTHR13817:SF73">
    <property type="entry name" value="FIBRONECTIN TYPE-III DOMAIN-CONTAINING PROTEIN"/>
    <property type="match status" value="1"/>
</dbReference>
<reference evidence="3" key="1">
    <citation type="submission" date="2020-05" db="EMBL/GenBank/DDBJ databases">
        <authorList>
            <person name="Chiriac C."/>
            <person name="Salcher M."/>
            <person name="Ghai R."/>
            <person name="Kavagutti S V."/>
        </authorList>
    </citation>
    <scope>NUCLEOTIDE SEQUENCE</scope>
</reference>
<feature type="domain" description="Fibronectin type-III" evidence="2">
    <location>
        <begin position="176"/>
        <end position="264"/>
    </location>
</feature>
<dbReference type="InterPro" id="IPR050964">
    <property type="entry name" value="Striated_Muscle_Regulatory"/>
</dbReference>
<dbReference type="InterPro" id="IPR013783">
    <property type="entry name" value="Ig-like_fold"/>
</dbReference>
<proteinExistence type="predicted"/>
<protein>
    <submittedName>
        <fullName evidence="3">Unannotated protein</fullName>
    </submittedName>
</protein>
<gene>
    <name evidence="3" type="ORF">UFOPK3268_00251</name>
</gene>
<dbReference type="PROSITE" id="PS50853">
    <property type="entry name" value="FN3"/>
    <property type="match status" value="4"/>
</dbReference>
<sequence>MGSAAVSWSAPTDTGVNSISAYTVTASPGGHTCVGLGAAATTCTVSGLTAGAAYTFTARATNGAGAGPVSVASSPVTVWAVPSVPRTVTASALIGSAVVSWLAPTSTGGTAITGYTVTASPGGLTCAAVAPALTCTVAGLTSGALYTFTVRATNIVGTGSASVASASLRAGTVSSVPLSVSASPRNVSAVVTWAAPTSNGGTTITGYTVTATPGGRTCTALGTARTCTVTGLVNKTSYRFSVKATNTNGASAASALSGLVVAGTTTAPRSVVAAFPSAGTASITWVAPLYLGSGAITAYQVRWSLDSGLTWSAWASTGLFTSTKLGGLVKTHSYRMQVRAVNGSGAGLITTYIFTQAK</sequence>
<dbReference type="CDD" id="cd00063">
    <property type="entry name" value="FN3"/>
    <property type="match status" value="4"/>
</dbReference>
<feature type="domain" description="Fibronectin type-III" evidence="2">
    <location>
        <begin position="267"/>
        <end position="358"/>
    </location>
</feature>
<evidence type="ECO:0000259" key="2">
    <source>
        <dbReference type="PROSITE" id="PS50853"/>
    </source>
</evidence>
<dbReference type="Gene3D" id="2.60.40.10">
    <property type="entry name" value="Immunoglobulins"/>
    <property type="match status" value="4"/>
</dbReference>
<dbReference type="AlphaFoldDB" id="A0A6J7BLK7"/>
<organism evidence="3">
    <name type="scientific">freshwater metagenome</name>
    <dbReference type="NCBI Taxonomy" id="449393"/>
    <lineage>
        <taxon>unclassified sequences</taxon>
        <taxon>metagenomes</taxon>
        <taxon>ecological metagenomes</taxon>
    </lineage>
</organism>
<dbReference type="Pfam" id="PF00041">
    <property type="entry name" value="fn3"/>
    <property type="match status" value="4"/>
</dbReference>
<evidence type="ECO:0000313" key="3">
    <source>
        <dbReference type="EMBL" id="CAB4846586.1"/>
    </source>
</evidence>
<feature type="domain" description="Fibronectin type-III" evidence="2">
    <location>
        <begin position="1"/>
        <end position="80"/>
    </location>
</feature>
<dbReference type="PRINTS" id="PR00014">
    <property type="entry name" value="FNTYPEIII"/>
</dbReference>
<name>A0A6J7BLK7_9ZZZZ</name>
<dbReference type="EMBL" id="CAFBIZ010000018">
    <property type="protein sequence ID" value="CAB4846586.1"/>
    <property type="molecule type" value="Genomic_DNA"/>
</dbReference>
<dbReference type="SMART" id="SM00060">
    <property type="entry name" value="FN3"/>
    <property type="match status" value="4"/>
</dbReference>
<feature type="domain" description="Fibronectin type-III" evidence="2">
    <location>
        <begin position="81"/>
        <end position="175"/>
    </location>
</feature>